<feature type="chain" id="PRO_5047146311" description="DUF3887 domain-containing protein" evidence="1">
    <location>
        <begin position="24"/>
        <end position="146"/>
    </location>
</feature>
<dbReference type="EMBL" id="JBHSGG010000025">
    <property type="protein sequence ID" value="MFC4728330.1"/>
    <property type="molecule type" value="Genomic_DNA"/>
</dbReference>
<gene>
    <name evidence="2" type="ORF">ACFO3Q_09120</name>
</gene>
<proteinExistence type="predicted"/>
<comment type="caution">
    <text evidence="2">The sequence shown here is derived from an EMBL/GenBank/DDBJ whole genome shotgun (WGS) entry which is preliminary data.</text>
</comment>
<reference evidence="3" key="1">
    <citation type="journal article" date="2019" name="Int. J. Syst. Evol. Microbiol.">
        <title>The Global Catalogue of Microorganisms (GCM) 10K type strain sequencing project: providing services to taxonomists for standard genome sequencing and annotation.</title>
        <authorList>
            <consortium name="The Broad Institute Genomics Platform"/>
            <consortium name="The Broad Institute Genome Sequencing Center for Infectious Disease"/>
            <person name="Wu L."/>
            <person name="Ma J."/>
        </authorList>
    </citation>
    <scope>NUCLEOTIDE SEQUENCE [LARGE SCALE GENOMIC DNA]</scope>
    <source>
        <strain evidence="3">CGMCC 1.13574</strain>
    </source>
</reference>
<keyword evidence="1" id="KW-0732">Signal</keyword>
<organism evidence="2 3">
    <name type="scientific">Coralloluteibacterium thermophilum</name>
    <dbReference type="NCBI Taxonomy" id="2707049"/>
    <lineage>
        <taxon>Bacteria</taxon>
        <taxon>Pseudomonadati</taxon>
        <taxon>Pseudomonadota</taxon>
        <taxon>Gammaproteobacteria</taxon>
        <taxon>Lysobacterales</taxon>
        <taxon>Lysobacteraceae</taxon>
        <taxon>Coralloluteibacterium</taxon>
    </lineage>
</organism>
<name>A0ABV9NMR6_9GAMM</name>
<evidence type="ECO:0000313" key="3">
    <source>
        <dbReference type="Proteomes" id="UP001595892"/>
    </source>
</evidence>
<feature type="signal peptide" evidence="1">
    <location>
        <begin position="1"/>
        <end position="23"/>
    </location>
</feature>
<evidence type="ECO:0008006" key="4">
    <source>
        <dbReference type="Google" id="ProtNLM"/>
    </source>
</evidence>
<protein>
    <recommendedName>
        <fullName evidence="4">DUF3887 domain-containing protein</fullName>
    </recommendedName>
</protein>
<dbReference type="Proteomes" id="UP001595892">
    <property type="component" value="Unassembled WGS sequence"/>
</dbReference>
<accession>A0ABV9NMR6</accession>
<sequence length="146" mass="15811">MRQVRRFSFLCFCLFLFAGVAAAQDAPDPATLEEGRALTRQFAAGELDAVHGRFDARMREALSREQLGALHEQVRTQLGAETAVIAEQTGSQDGMRIYSRVARFEKAPDAPAELAWALAPDGSVAGFYIRPAQQPAPPTPAGDPQP</sequence>
<evidence type="ECO:0000313" key="2">
    <source>
        <dbReference type="EMBL" id="MFC4728330.1"/>
    </source>
</evidence>
<evidence type="ECO:0000256" key="1">
    <source>
        <dbReference type="SAM" id="SignalP"/>
    </source>
</evidence>
<dbReference type="RefSeq" id="WP_377004359.1">
    <property type="nucleotide sequence ID" value="NZ_JBHSGG010000025.1"/>
</dbReference>
<dbReference type="Gene3D" id="3.10.450.590">
    <property type="match status" value="1"/>
</dbReference>
<keyword evidence="3" id="KW-1185">Reference proteome</keyword>